<dbReference type="InterPro" id="IPR036890">
    <property type="entry name" value="HATPase_C_sf"/>
</dbReference>
<comment type="catalytic activity">
    <reaction evidence="1">
        <text>ATP + protein L-histidine = ADP + protein N-phospho-L-histidine.</text>
        <dbReference type="EC" id="2.7.13.3"/>
    </reaction>
</comment>
<feature type="coiled-coil region" evidence="6">
    <location>
        <begin position="752"/>
        <end position="779"/>
    </location>
</feature>
<dbReference type="InterPro" id="IPR036097">
    <property type="entry name" value="HisK_dim/P_sf"/>
</dbReference>
<name>A0A1I7KSR0_9BACT</name>
<dbReference type="SMART" id="SM00091">
    <property type="entry name" value="PAS"/>
    <property type="match status" value="5"/>
</dbReference>
<dbReference type="InterPro" id="IPR052162">
    <property type="entry name" value="Sensor_kinase/Photoreceptor"/>
</dbReference>
<proteinExistence type="predicted"/>
<keyword evidence="3" id="KW-0597">Phosphoprotein</keyword>
<dbReference type="STRING" id="388950.GCA_001611675_03238"/>
<gene>
    <name evidence="10" type="ORF">SAMN04487941_4061</name>
</gene>
<dbReference type="PROSITE" id="PS50112">
    <property type="entry name" value="PAS"/>
    <property type="match status" value="2"/>
</dbReference>
<dbReference type="PANTHER" id="PTHR43304">
    <property type="entry name" value="PHYTOCHROME-LIKE PROTEIN CPH1"/>
    <property type="match status" value="1"/>
</dbReference>
<dbReference type="NCBIfam" id="TIGR00229">
    <property type="entry name" value="sensory_box"/>
    <property type="match status" value="2"/>
</dbReference>
<dbReference type="GO" id="GO:0000155">
    <property type="term" value="F:phosphorelay sensor kinase activity"/>
    <property type="evidence" value="ECO:0007669"/>
    <property type="project" value="InterPro"/>
</dbReference>
<evidence type="ECO:0000256" key="4">
    <source>
        <dbReference type="ARBA" id="ARBA00022679"/>
    </source>
</evidence>
<dbReference type="EMBL" id="FPCA01000008">
    <property type="protein sequence ID" value="SFV00481.1"/>
    <property type="molecule type" value="Genomic_DNA"/>
</dbReference>
<sequence length="1008" mass="113432">MPPDTLRIFETLPDPYLILSPDLTILTASEGYLKNTRHSRAALQGKTLQDALPAGMPPDAQLQVHRSLEWVLAHKQPQQPLLLSHAARQPDAAAAESYWRLFNTPVLDEAGNVQYLVLKLADVTEAILTKQQLEHLSQQQEQYDAELNAARAEADLQRHKMHHILVEAPAMICVFEGPHHVFKFVNPPYQQLVGERSIIGKPIAEAMPELAGQPIFGLLDHVYNTGETYHAHEMKVQLDHENSGAIGHNYYNFTYQALRDIHNNIDSILVFAYEVTAQVEARQKVEQREQALQLSNEQLTAANEEIQAANEQLTEVQQALQELNKRLEKRVADRMRQLEMAKAEIELQRNRLQQLFMEAPAPIVILDGPELTYQLVNPAYQQIFPGRDLLGKPLLKALPELEGTPLLDILANVYNTGQTYQAQEFPLMLARHEGAPPEEIFWNFTYQARRNELGEVDGAMVFAHDVTEQVKSRQVVEQRADSLRLITDALPVLIGYLDKDEKYRFANKAYESWFNMDPKQLLGRPVREVVGEAAYQGVKTYIDRALAGERLDFESRMPYREDFVKHIRTSYVPDIQQGKVEGFFTLVNDVTEQKLVLQKIEKSEREAKALADKLLAANAELSRSNKAFQKLTKQQQQQVELVENSNDFISLASPSGRGVYLNQAGLELVGLTAAQVKQVKITDYFHEDDKAAAEASLLPALKENGRWTGERNLRHFQTGADIPVHYNSFSIKDPETGEILGLAAIAIDISERKKQETELQQLSDQLAATNMELSATNEQLTRTNIDLDNFIYTASHDLKAPIFNIEGLVRVLLNSLPAEALAGEGLESVPAMIEESIQRFKSTIEHLTEVTKLQKENNQGTELVDLEEVIGNIKLDLKPQLEAANATLHVDVADCPNIRFSKKNLRSVVYNLISNAIKYHAPDRALQIEISCRQETNYAVLAVKDNGLGIDLTNSRKLFTMFGRLHDHVEGSGVGLYMVKRIIENADGKINVESKLGEGSTFTVSLKN</sequence>
<evidence type="ECO:0000256" key="2">
    <source>
        <dbReference type="ARBA" id="ARBA00012438"/>
    </source>
</evidence>
<keyword evidence="6" id="KW-0175">Coiled coil</keyword>
<keyword evidence="5" id="KW-0418">Kinase</keyword>
<evidence type="ECO:0000256" key="3">
    <source>
        <dbReference type="ARBA" id="ARBA00022553"/>
    </source>
</evidence>
<dbReference type="PROSITE" id="PS50109">
    <property type="entry name" value="HIS_KIN"/>
    <property type="match status" value="1"/>
</dbReference>
<evidence type="ECO:0000313" key="10">
    <source>
        <dbReference type="EMBL" id="SFV00481.1"/>
    </source>
</evidence>
<feature type="domain" description="PAS" evidence="8">
    <location>
        <begin position="634"/>
        <end position="704"/>
    </location>
</feature>
<accession>A0A1I7KSR0</accession>
<dbReference type="AlphaFoldDB" id="A0A1I7KSR0"/>
<dbReference type="EC" id="2.7.13.3" evidence="2"/>
<dbReference type="Gene3D" id="1.10.287.130">
    <property type="match status" value="1"/>
</dbReference>
<dbReference type="InterPro" id="IPR003594">
    <property type="entry name" value="HATPase_dom"/>
</dbReference>
<dbReference type="FunFam" id="3.30.565.10:FF:000006">
    <property type="entry name" value="Sensor histidine kinase WalK"/>
    <property type="match status" value="1"/>
</dbReference>
<dbReference type="InterPro" id="IPR013656">
    <property type="entry name" value="PAS_4"/>
</dbReference>
<dbReference type="Proteomes" id="UP000182491">
    <property type="component" value="Unassembled WGS sequence"/>
</dbReference>
<dbReference type="InterPro" id="IPR000700">
    <property type="entry name" value="PAS-assoc_C"/>
</dbReference>
<dbReference type="InterPro" id="IPR005467">
    <property type="entry name" value="His_kinase_dom"/>
</dbReference>
<dbReference type="PROSITE" id="PS50113">
    <property type="entry name" value="PAC"/>
    <property type="match status" value="1"/>
</dbReference>
<dbReference type="PANTHER" id="PTHR43304:SF1">
    <property type="entry name" value="PAC DOMAIN-CONTAINING PROTEIN"/>
    <property type="match status" value="1"/>
</dbReference>
<feature type="domain" description="Histidine kinase" evidence="7">
    <location>
        <begin position="793"/>
        <end position="1008"/>
    </location>
</feature>
<dbReference type="Pfam" id="PF02518">
    <property type="entry name" value="HATPase_c"/>
    <property type="match status" value="1"/>
</dbReference>
<evidence type="ECO:0000256" key="5">
    <source>
        <dbReference type="ARBA" id="ARBA00022777"/>
    </source>
</evidence>
<feature type="domain" description="PAS" evidence="8">
    <location>
        <begin position="479"/>
        <end position="549"/>
    </location>
</feature>
<evidence type="ECO:0000256" key="1">
    <source>
        <dbReference type="ARBA" id="ARBA00000085"/>
    </source>
</evidence>
<dbReference type="InterPro" id="IPR003661">
    <property type="entry name" value="HisK_dim/P_dom"/>
</dbReference>
<dbReference type="InterPro" id="IPR035965">
    <property type="entry name" value="PAS-like_dom_sf"/>
</dbReference>
<dbReference type="Gene3D" id="3.30.565.10">
    <property type="entry name" value="Histidine kinase-like ATPase, C-terminal domain"/>
    <property type="match status" value="1"/>
</dbReference>
<organism evidence="10 11">
    <name type="scientific">Pontibacter akesuensis</name>
    <dbReference type="NCBI Taxonomy" id="388950"/>
    <lineage>
        <taxon>Bacteria</taxon>
        <taxon>Pseudomonadati</taxon>
        <taxon>Bacteroidota</taxon>
        <taxon>Cytophagia</taxon>
        <taxon>Cytophagales</taxon>
        <taxon>Hymenobacteraceae</taxon>
        <taxon>Pontibacter</taxon>
    </lineage>
</organism>
<evidence type="ECO:0000256" key="6">
    <source>
        <dbReference type="SAM" id="Coils"/>
    </source>
</evidence>
<dbReference type="SUPFAM" id="SSF55874">
    <property type="entry name" value="ATPase domain of HSP90 chaperone/DNA topoisomerase II/histidine kinase"/>
    <property type="match status" value="1"/>
</dbReference>
<evidence type="ECO:0000259" key="7">
    <source>
        <dbReference type="PROSITE" id="PS50109"/>
    </source>
</evidence>
<feature type="coiled-coil region" evidence="6">
    <location>
        <begin position="282"/>
        <end position="358"/>
    </location>
</feature>
<feature type="domain" description="PAC" evidence="9">
    <location>
        <begin position="707"/>
        <end position="761"/>
    </location>
</feature>
<evidence type="ECO:0000259" key="8">
    <source>
        <dbReference type="PROSITE" id="PS50112"/>
    </source>
</evidence>
<dbReference type="InterPro" id="IPR004358">
    <property type="entry name" value="Sig_transdc_His_kin-like_C"/>
</dbReference>
<dbReference type="SMART" id="SM00387">
    <property type="entry name" value="HATPase_c"/>
    <property type="match status" value="1"/>
</dbReference>
<dbReference type="SUPFAM" id="SSF47384">
    <property type="entry name" value="Homodimeric domain of signal transducing histidine kinase"/>
    <property type="match status" value="1"/>
</dbReference>
<dbReference type="PRINTS" id="PR00344">
    <property type="entry name" value="BCTRLSENSOR"/>
</dbReference>
<dbReference type="Pfam" id="PF08448">
    <property type="entry name" value="PAS_4"/>
    <property type="match status" value="5"/>
</dbReference>
<dbReference type="CDD" id="cd00082">
    <property type="entry name" value="HisKA"/>
    <property type="match status" value="1"/>
</dbReference>
<dbReference type="SUPFAM" id="SSF55785">
    <property type="entry name" value="PYP-like sensor domain (PAS domain)"/>
    <property type="match status" value="4"/>
</dbReference>
<evidence type="ECO:0000259" key="9">
    <source>
        <dbReference type="PROSITE" id="PS50113"/>
    </source>
</evidence>
<evidence type="ECO:0000313" key="11">
    <source>
        <dbReference type="Proteomes" id="UP000182491"/>
    </source>
</evidence>
<dbReference type="CDD" id="cd00130">
    <property type="entry name" value="PAS"/>
    <property type="match status" value="2"/>
</dbReference>
<dbReference type="Gene3D" id="3.30.450.20">
    <property type="entry name" value="PAS domain"/>
    <property type="match status" value="5"/>
</dbReference>
<protein>
    <recommendedName>
        <fullName evidence="2">histidine kinase</fullName>
        <ecNumber evidence="2">2.7.13.3</ecNumber>
    </recommendedName>
</protein>
<keyword evidence="11" id="KW-1185">Reference proteome</keyword>
<dbReference type="InterPro" id="IPR000014">
    <property type="entry name" value="PAS"/>
</dbReference>
<reference evidence="11" key="1">
    <citation type="submission" date="2016-10" db="EMBL/GenBank/DDBJ databases">
        <authorList>
            <person name="Varghese N."/>
        </authorList>
    </citation>
    <scope>NUCLEOTIDE SEQUENCE [LARGE SCALE GENOMIC DNA]</scope>
    <source>
        <strain evidence="11">DSM 18820</strain>
    </source>
</reference>
<keyword evidence="4" id="KW-0808">Transferase</keyword>